<dbReference type="Proteomes" id="UP000247810">
    <property type="component" value="Unassembled WGS sequence"/>
</dbReference>
<feature type="transmembrane region" description="Helical" evidence="1">
    <location>
        <begin position="17"/>
        <end position="41"/>
    </location>
</feature>
<reference evidence="2 3" key="1">
    <citation type="submission" date="2018-02" db="EMBL/GenBank/DDBJ databases">
        <title>The genomes of Aspergillus section Nigri reveals drivers in fungal speciation.</title>
        <authorList>
            <consortium name="DOE Joint Genome Institute"/>
            <person name="Vesth T.C."/>
            <person name="Nybo J."/>
            <person name="Theobald S."/>
            <person name="Brandl J."/>
            <person name="Frisvad J.C."/>
            <person name="Nielsen K.F."/>
            <person name="Lyhne E.K."/>
            <person name="Kogle M.E."/>
            <person name="Kuo A."/>
            <person name="Riley R."/>
            <person name="Clum A."/>
            <person name="Nolan M."/>
            <person name="Lipzen A."/>
            <person name="Salamov A."/>
            <person name="Henrissat B."/>
            <person name="Wiebenga A."/>
            <person name="De vries R.P."/>
            <person name="Grigoriev I.V."/>
            <person name="Mortensen U.H."/>
            <person name="Andersen M.R."/>
            <person name="Baker S.E."/>
        </authorList>
    </citation>
    <scope>NUCLEOTIDE SEQUENCE [LARGE SCALE GENOMIC DNA]</scope>
    <source>
        <strain evidence="2 3">CBS 707.79</strain>
    </source>
</reference>
<evidence type="ECO:0000256" key="1">
    <source>
        <dbReference type="SAM" id="Phobius"/>
    </source>
</evidence>
<keyword evidence="1" id="KW-1133">Transmembrane helix</keyword>
<sequence>MSVPWSGCYSGFGSEQVVWFVGCGLLLLLSLVLMLALAALWGTEHYARWIKALTGLSGLWARAMQLRVYRRILDQWGELVGKVSGFWGDGDWGERYSKFEDGVLYWACYRG</sequence>
<organism evidence="2 3">
    <name type="scientific">Aspergillus ellipticus CBS 707.79</name>
    <dbReference type="NCBI Taxonomy" id="1448320"/>
    <lineage>
        <taxon>Eukaryota</taxon>
        <taxon>Fungi</taxon>
        <taxon>Dikarya</taxon>
        <taxon>Ascomycota</taxon>
        <taxon>Pezizomycotina</taxon>
        <taxon>Eurotiomycetes</taxon>
        <taxon>Eurotiomycetidae</taxon>
        <taxon>Eurotiales</taxon>
        <taxon>Aspergillaceae</taxon>
        <taxon>Aspergillus</taxon>
        <taxon>Aspergillus subgen. Circumdati</taxon>
    </lineage>
</organism>
<gene>
    <name evidence="2" type="ORF">BO71DRAFT_39126</name>
</gene>
<dbReference type="AlphaFoldDB" id="A0A319DBU0"/>
<keyword evidence="3" id="KW-1185">Reference proteome</keyword>
<evidence type="ECO:0000313" key="2">
    <source>
        <dbReference type="EMBL" id="PYH91767.1"/>
    </source>
</evidence>
<protein>
    <submittedName>
        <fullName evidence="2">Uncharacterized protein</fullName>
    </submittedName>
</protein>
<name>A0A319DBU0_9EURO</name>
<dbReference type="EMBL" id="KZ825934">
    <property type="protein sequence ID" value="PYH91767.1"/>
    <property type="molecule type" value="Genomic_DNA"/>
</dbReference>
<keyword evidence="1" id="KW-0812">Transmembrane</keyword>
<accession>A0A319DBU0</accession>
<evidence type="ECO:0000313" key="3">
    <source>
        <dbReference type="Proteomes" id="UP000247810"/>
    </source>
</evidence>
<keyword evidence="1" id="KW-0472">Membrane</keyword>
<dbReference type="VEuPathDB" id="FungiDB:BO71DRAFT_39126"/>
<proteinExistence type="predicted"/>